<gene>
    <name evidence="1" type="ORF">PISMIDRAFT_684547</name>
</gene>
<sequence length="82" mass="9090">MVPNLQLCCMFSFSLYERYSSSTASLYLRIVGSTGSERSNAPHGVGSCTRDIRDVAVKLHDHCEYVSVDTPGFKDSDRLAIQ</sequence>
<proteinExistence type="predicted"/>
<dbReference type="HOGENOM" id="CLU_2559138_0_0_1"/>
<name>A0A0C9YN18_9AGAM</name>
<reference evidence="2" key="2">
    <citation type="submission" date="2015-01" db="EMBL/GenBank/DDBJ databases">
        <title>Evolutionary Origins and Diversification of the Mycorrhizal Mutualists.</title>
        <authorList>
            <consortium name="DOE Joint Genome Institute"/>
            <consortium name="Mycorrhizal Genomics Consortium"/>
            <person name="Kohler A."/>
            <person name="Kuo A."/>
            <person name="Nagy L.G."/>
            <person name="Floudas D."/>
            <person name="Copeland A."/>
            <person name="Barry K.W."/>
            <person name="Cichocki N."/>
            <person name="Veneault-Fourrey C."/>
            <person name="LaButti K."/>
            <person name="Lindquist E.A."/>
            <person name="Lipzen A."/>
            <person name="Lundell T."/>
            <person name="Morin E."/>
            <person name="Murat C."/>
            <person name="Riley R."/>
            <person name="Ohm R."/>
            <person name="Sun H."/>
            <person name="Tunlid A."/>
            <person name="Henrissat B."/>
            <person name="Grigoriev I.V."/>
            <person name="Hibbett D.S."/>
            <person name="Martin F."/>
        </authorList>
    </citation>
    <scope>NUCLEOTIDE SEQUENCE [LARGE SCALE GENOMIC DNA]</scope>
    <source>
        <strain evidence="2">441</strain>
    </source>
</reference>
<evidence type="ECO:0000313" key="2">
    <source>
        <dbReference type="Proteomes" id="UP000054018"/>
    </source>
</evidence>
<dbReference type="Proteomes" id="UP000054018">
    <property type="component" value="Unassembled WGS sequence"/>
</dbReference>
<dbReference type="EMBL" id="KN833813">
    <property type="protein sequence ID" value="KIK18106.1"/>
    <property type="molecule type" value="Genomic_DNA"/>
</dbReference>
<keyword evidence="2" id="KW-1185">Reference proteome</keyword>
<dbReference type="AlphaFoldDB" id="A0A0C9YN18"/>
<dbReference type="OrthoDB" id="2130433at2759"/>
<organism evidence="1 2">
    <name type="scientific">Pisolithus microcarpus 441</name>
    <dbReference type="NCBI Taxonomy" id="765257"/>
    <lineage>
        <taxon>Eukaryota</taxon>
        <taxon>Fungi</taxon>
        <taxon>Dikarya</taxon>
        <taxon>Basidiomycota</taxon>
        <taxon>Agaricomycotina</taxon>
        <taxon>Agaricomycetes</taxon>
        <taxon>Agaricomycetidae</taxon>
        <taxon>Boletales</taxon>
        <taxon>Sclerodermatineae</taxon>
        <taxon>Pisolithaceae</taxon>
        <taxon>Pisolithus</taxon>
    </lineage>
</organism>
<accession>A0A0C9YN18</accession>
<evidence type="ECO:0000313" key="1">
    <source>
        <dbReference type="EMBL" id="KIK18106.1"/>
    </source>
</evidence>
<reference evidence="1 2" key="1">
    <citation type="submission" date="2014-04" db="EMBL/GenBank/DDBJ databases">
        <authorList>
            <consortium name="DOE Joint Genome Institute"/>
            <person name="Kuo A."/>
            <person name="Kohler A."/>
            <person name="Costa M.D."/>
            <person name="Nagy L.G."/>
            <person name="Floudas D."/>
            <person name="Copeland A."/>
            <person name="Barry K.W."/>
            <person name="Cichocki N."/>
            <person name="Veneault-Fourrey C."/>
            <person name="LaButti K."/>
            <person name="Lindquist E.A."/>
            <person name="Lipzen A."/>
            <person name="Lundell T."/>
            <person name="Morin E."/>
            <person name="Murat C."/>
            <person name="Sun H."/>
            <person name="Tunlid A."/>
            <person name="Henrissat B."/>
            <person name="Grigoriev I.V."/>
            <person name="Hibbett D.S."/>
            <person name="Martin F."/>
            <person name="Nordberg H.P."/>
            <person name="Cantor M.N."/>
            <person name="Hua S.X."/>
        </authorList>
    </citation>
    <scope>NUCLEOTIDE SEQUENCE [LARGE SCALE GENOMIC DNA]</scope>
    <source>
        <strain evidence="1 2">441</strain>
    </source>
</reference>
<protein>
    <submittedName>
        <fullName evidence="1">Uncharacterized protein</fullName>
    </submittedName>
</protein>